<evidence type="ECO:0008006" key="4">
    <source>
        <dbReference type="Google" id="ProtNLM"/>
    </source>
</evidence>
<dbReference type="RefSeq" id="WP_103426268.1">
    <property type="nucleotide sequence ID" value="NZ_CP026309.1"/>
</dbReference>
<feature type="transmembrane region" description="Helical" evidence="1">
    <location>
        <begin position="12"/>
        <end position="31"/>
    </location>
</feature>
<feature type="transmembrane region" description="Helical" evidence="1">
    <location>
        <begin position="151"/>
        <end position="173"/>
    </location>
</feature>
<sequence>MILSSTANTRRALALLGVTLLLGVVAITISIPPAEQYEISIYTSFPWYYWVLVVGSLLVGSLTILTSALSEREGDRFWLFGAATVLLTNAVLVLMPYIRGYPMYGRADPMSHLGYIRIITETGVAGGGNIYPNTHLLIRIFAYATGLEPMAVLNAVAPAVTLVYFGSMFLLLGHVFESRTRALVGLPLILLPAYDIAHLGTTPFRLSILFVPFVLYLFVKDQQSGAVSVRAALAVALVSLVIYHPLTAVFLLMVFLTWVVAKWTQWFRADETKRTNIVTLLSVVFAAWYLNFTGMIIRFEGIVEVFLEDSGDAPINEYSSTISSTSPELSDLARIATYKYGVAMVLVGLGTAALALSVYMWWRDEHEMDLFTTVFGISMFAFAAGAAAFLLFDLIVGTRRPLQFAKMFGVILGGGFVYLLWRFSRQFTVGRKFDVGATASVVFVLLLLVYLATFTLYWSPLSSRVNQQVTEMELDGSEWLFENRDEGREIEEFGIRQYRFYHAMYGISLGDQVRIEDTYPPPHFNYTVHSQYGMDYEEDNYLILARLGRITYPTKFPNYQRFWRYTPEEFDRLERDQSVNRLYDNGDFTAYGVEGLANSTTQQNATASSVVTPLPTRSHGRAV</sequence>
<evidence type="ECO:0000313" key="3">
    <source>
        <dbReference type="Proteomes" id="UP000236584"/>
    </source>
</evidence>
<dbReference type="GeneID" id="35593184"/>
<feature type="transmembrane region" description="Helical" evidence="1">
    <location>
        <begin position="277"/>
        <end position="297"/>
    </location>
</feature>
<dbReference type="OrthoDB" id="137309at2157"/>
<keyword evidence="3" id="KW-1185">Reference proteome</keyword>
<organism evidence="2 3">
    <name type="scientific">Salinigranum rubrum</name>
    <dbReference type="NCBI Taxonomy" id="755307"/>
    <lineage>
        <taxon>Archaea</taxon>
        <taxon>Methanobacteriati</taxon>
        <taxon>Methanobacteriota</taxon>
        <taxon>Stenosarchaea group</taxon>
        <taxon>Halobacteria</taxon>
        <taxon>Halobacteriales</taxon>
        <taxon>Haloferacaceae</taxon>
        <taxon>Salinigranum</taxon>
    </lineage>
</organism>
<feature type="transmembrane region" description="Helical" evidence="1">
    <location>
        <begin position="203"/>
        <end position="219"/>
    </location>
</feature>
<dbReference type="AlphaFoldDB" id="A0A2I8VNA9"/>
<name>A0A2I8VNA9_9EURY</name>
<evidence type="ECO:0000313" key="2">
    <source>
        <dbReference type="EMBL" id="AUV82579.1"/>
    </source>
</evidence>
<feature type="transmembrane region" description="Helical" evidence="1">
    <location>
        <begin position="47"/>
        <end position="65"/>
    </location>
</feature>
<dbReference type="Proteomes" id="UP000236584">
    <property type="component" value="Chromosome"/>
</dbReference>
<feature type="transmembrane region" description="Helical" evidence="1">
    <location>
        <begin position="374"/>
        <end position="392"/>
    </location>
</feature>
<feature type="transmembrane region" description="Helical" evidence="1">
    <location>
        <begin position="77"/>
        <end position="98"/>
    </location>
</feature>
<feature type="transmembrane region" description="Helical" evidence="1">
    <location>
        <begin position="404"/>
        <end position="423"/>
    </location>
</feature>
<keyword evidence="1" id="KW-1133">Transmembrane helix</keyword>
<feature type="transmembrane region" description="Helical" evidence="1">
    <location>
        <begin position="340"/>
        <end position="362"/>
    </location>
</feature>
<feature type="transmembrane region" description="Helical" evidence="1">
    <location>
        <begin position="231"/>
        <end position="257"/>
    </location>
</feature>
<protein>
    <recommendedName>
        <fullName evidence="4">Glycosyltransferase RgtA/B/C/D-like domain-containing protein</fullName>
    </recommendedName>
</protein>
<gene>
    <name evidence="2" type="ORF">C2R22_13795</name>
</gene>
<proteinExistence type="predicted"/>
<feature type="transmembrane region" description="Helical" evidence="1">
    <location>
        <begin position="435"/>
        <end position="458"/>
    </location>
</feature>
<reference evidence="2 3" key="1">
    <citation type="submission" date="2018-01" db="EMBL/GenBank/DDBJ databases">
        <title>Complete genome sequence of Salinigranum rubrum GX10T, an extremely halophilic archaeon isolated from a marine solar saltern.</title>
        <authorList>
            <person name="Han S."/>
        </authorList>
    </citation>
    <scope>NUCLEOTIDE SEQUENCE [LARGE SCALE GENOMIC DNA]</scope>
    <source>
        <strain evidence="2 3">GX10</strain>
    </source>
</reference>
<keyword evidence="1" id="KW-0472">Membrane</keyword>
<evidence type="ECO:0000256" key="1">
    <source>
        <dbReference type="SAM" id="Phobius"/>
    </source>
</evidence>
<accession>A0A2I8VNA9</accession>
<dbReference type="KEGG" id="srub:C2R22_13795"/>
<dbReference type="EMBL" id="CP026309">
    <property type="protein sequence ID" value="AUV82579.1"/>
    <property type="molecule type" value="Genomic_DNA"/>
</dbReference>
<keyword evidence="1" id="KW-0812">Transmembrane</keyword>